<evidence type="ECO:0000313" key="5">
    <source>
        <dbReference type="Proteomes" id="UP001049518"/>
    </source>
</evidence>
<feature type="compositionally biased region" description="Basic and acidic residues" evidence="2">
    <location>
        <begin position="576"/>
        <end position="586"/>
    </location>
</feature>
<reference evidence="4" key="1">
    <citation type="submission" date="2020-07" db="EMBL/GenBank/DDBJ databases">
        <authorList>
            <person name="Tarantini F.S."/>
            <person name="Hong K.W."/>
            <person name="Chan K.G."/>
        </authorList>
    </citation>
    <scope>NUCLEOTIDE SEQUENCE</scope>
    <source>
        <strain evidence="4">32-07</strain>
    </source>
</reference>
<dbReference type="EMBL" id="CP059572">
    <property type="protein sequence ID" value="QXJ20210.1"/>
    <property type="molecule type" value="Genomic_DNA"/>
</dbReference>
<dbReference type="InterPro" id="IPR045486">
    <property type="entry name" value="fvmX7"/>
</dbReference>
<evidence type="ECO:0000256" key="2">
    <source>
        <dbReference type="SAM" id="MobiDB-lite"/>
    </source>
</evidence>
<evidence type="ECO:0000259" key="3">
    <source>
        <dbReference type="Pfam" id="PF20005"/>
    </source>
</evidence>
<sequence>MSPRFLRRPKNDGTRPPSGHLEPLPAAPPPDEAAATTAPNPVPAPAPSPAGPPSPPSPPRPPAGSAEALPPFSLPAPGGRRAPAAPGPPRLAARFPTATAALVFAGQLHPADDLRNARCLRGDSAWWVPMDLGLEAARDAALSCGGQVHVEVGGLLVPDRGWGDPPASGTGPALAALTAASLLDLVRTAGLSRRPPTPVTAVTLLLPGAHLPGTVRRSLDLGLTVTYQRAGLRPLFANGPGRPAYAVTLAAATGEIPAALITALEDDPFVVVCRRVSERLLVQHRHESPLADGALSALVDEDAWVLAADGHGCLRLVLHGEPQPGTAFVRLGTDLPLADPPPDGWPDVIPEPPELTVVPARTRGLPVDAVLLTDEALAALPMVLEGHPLAETALLVRGRDRHLLTAPGGLLEDVPVGEALYCAGPGQFFLPLGHRLRPRLPAAARGALLPAADGRAVVMTPRECLGFDLATAVPVWTLWAGPAPEVDPQLPAAVTGLLHEIDRDLVPAPRTSKREPRDPSPRPSRARSAPVRDLRRTPRRAPSWQEEAYALEVAGELKRAAELHSRNNQPLQAARLYERAAEEPGL</sequence>
<keyword evidence="5" id="KW-1185">Reference proteome</keyword>
<feature type="region of interest" description="Disordered" evidence="2">
    <location>
        <begin position="503"/>
        <end position="547"/>
    </location>
</feature>
<feature type="region of interest" description="Disordered" evidence="2">
    <location>
        <begin position="1"/>
        <end position="92"/>
    </location>
</feature>
<feature type="region of interest" description="Disordered" evidence="2">
    <location>
        <begin position="562"/>
        <end position="586"/>
    </location>
</feature>
<feature type="compositionally biased region" description="Pro residues" evidence="2">
    <location>
        <begin position="40"/>
        <end position="62"/>
    </location>
</feature>
<protein>
    <recommendedName>
        <fullName evidence="3">FtsH ternary system domain-containing protein</fullName>
    </recommendedName>
</protein>
<gene>
    <name evidence="4" type="ORF">AGRA3207_000883</name>
</gene>
<evidence type="ECO:0000313" key="4">
    <source>
        <dbReference type="EMBL" id="QXJ20210.1"/>
    </source>
</evidence>
<organism evidence="4 5">
    <name type="scientific">Actinomadura graeca</name>
    <dbReference type="NCBI Taxonomy" id="2750812"/>
    <lineage>
        <taxon>Bacteria</taxon>
        <taxon>Bacillati</taxon>
        <taxon>Actinomycetota</taxon>
        <taxon>Actinomycetes</taxon>
        <taxon>Streptosporangiales</taxon>
        <taxon>Thermomonosporaceae</taxon>
        <taxon>Actinomadura</taxon>
    </lineage>
</organism>
<dbReference type="PANTHER" id="PTHR13037:SF24">
    <property type="entry name" value="POLYCOMB PROTEIN PCL-RELATED"/>
    <property type="match status" value="1"/>
</dbReference>
<feature type="compositionally biased region" description="Low complexity" evidence="2">
    <location>
        <begin position="75"/>
        <end position="92"/>
    </location>
</feature>
<evidence type="ECO:0000256" key="1">
    <source>
        <dbReference type="ARBA" id="ARBA00022581"/>
    </source>
</evidence>
<name>A0ABX8QN65_9ACTN</name>
<accession>A0ABX8QN65</accession>
<dbReference type="Pfam" id="PF20005">
    <property type="entry name" value="fvmX7"/>
    <property type="match status" value="1"/>
</dbReference>
<feature type="domain" description="FtsH ternary system" evidence="3">
    <location>
        <begin position="92"/>
        <end position="498"/>
    </location>
</feature>
<keyword evidence="1" id="KW-0945">Host-virus interaction</keyword>
<dbReference type="PANTHER" id="PTHR13037">
    <property type="entry name" value="FORMIN"/>
    <property type="match status" value="1"/>
</dbReference>
<dbReference type="RefSeq" id="WP_273700001.1">
    <property type="nucleotide sequence ID" value="NZ_CP059572.1"/>
</dbReference>
<proteinExistence type="predicted"/>
<dbReference type="Proteomes" id="UP001049518">
    <property type="component" value="Chromosome"/>
</dbReference>